<gene>
    <name evidence="2" type="ORF">SAMN05216456_1154</name>
</gene>
<proteinExistence type="predicted"/>
<reference evidence="2 3" key="1">
    <citation type="submission" date="2016-10" db="EMBL/GenBank/DDBJ databases">
        <authorList>
            <person name="de Groot N.N."/>
        </authorList>
    </citation>
    <scope>NUCLEOTIDE SEQUENCE [LARGE SCALE GENOMIC DNA]</scope>
    <source>
        <strain evidence="2 3">IPL20</strain>
    </source>
</reference>
<dbReference type="InterPro" id="IPR037401">
    <property type="entry name" value="SnoaL-like"/>
</dbReference>
<feature type="domain" description="SnoaL-like" evidence="1">
    <location>
        <begin position="41"/>
        <end position="140"/>
    </location>
</feature>
<dbReference type="STRING" id="429728.SAMN05216456_1154"/>
<dbReference type="InterPro" id="IPR032710">
    <property type="entry name" value="NTF2-like_dom_sf"/>
</dbReference>
<organism evidence="2 3">
    <name type="scientific">Devosia crocina</name>
    <dbReference type="NCBI Taxonomy" id="429728"/>
    <lineage>
        <taxon>Bacteria</taxon>
        <taxon>Pseudomonadati</taxon>
        <taxon>Pseudomonadota</taxon>
        <taxon>Alphaproteobacteria</taxon>
        <taxon>Hyphomicrobiales</taxon>
        <taxon>Devosiaceae</taxon>
        <taxon>Devosia</taxon>
    </lineage>
</organism>
<dbReference type="AlphaFoldDB" id="A0A1I7N889"/>
<protein>
    <submittedName>
        <fullName evidence="2">SnoaL-like domain-containing protein</fullName>
    </submittedName>
</protein>
<dbReference type="Pfam" id="PF13474">
    <property type="entry name" value="SnoaL_3"/>
    <property type="match status" value="1"/>
</dbReference>
<evidence type="ECO:0000259" key="1">
    <source>
        <dbReference type="Pfam" id="PF13474"/>
    </source>
</evidence>
<name>A0A1I7N889_9HYPH</name>
<dbReference type="RefSeq" id="WP_092422059.1">
    <property type="nucleotide sequence ID" value="NZ_FPCK01000001.1"/>
</dbReference>
<accession>A0A1I7N889</accession>
<dbReference type="SUPFAM" id="SSF54427">
    <property type="entry name" value="NTF2-like"/>
    <property type="match status" value="1"/>
</dbReference>
<keyword evidence="3" id="KW-1185">Reference proteome</keyword>
<dbReference type="OrthoDB" id="981191at2"/>
<sequence>MDSEKEALAVAELQRRWILEGWEKSPGERFVFKDKAGQFYDWASKDVALFDSFDPELRLARSPGEWAEAFEASFNRMHSALHAVIAEPDVLVCGDIAASAFGFCARLQRGHGMASGVLCRTSHVFTRSSGDWKIVREHTSGRTITAAEAEELLARHKPQKLESLETGK</sequence>
<evidence type="ECO:0000313" key="2">
    <source>
        <dbReference type="EMBL" id="SFV30865.1"/>
    </source>
</evidence>
<dbReference type="Proteomes" id="UP000199074">
    <property type="component" value="Unassembled WGS sequence"/>
</dbReference>
<dbReference type="EMBL" id="FPCK01000001">
    <property type="protein sequence ID" value="SFV30865.1"/>
    <property type="molecule type" value="Genomic_DNA"/>
</dbReference>
<dbReference type="Gene3D" id="3.10.450.50">
    <property type="match status" value="1"/>
</dbReference>
<evidence type="ECO:0000313" key="3">
    <source>
        <dbReference type="Proteomes" id="UP000199074"/>
    </source>
</evidence>